<feature type="domain" description="Radical SAM core" evidence="5">
    <location>
        <begin position="27"/>
        <end position="179"/>
    </location>
</feature>
<dbReference type="RefSeq" id="YP_007005097.1">
    <property type="nucleotide sequence ID" value="NC_019507.1"/>
</dbReference>
<proteinExistence type="predicted"/>
<dbReference type="KEGG" id="vg:14010837"/>
<dbReference type="InterPro" id="IPR058240">
    <property type="entry name" value="rSAM_sf"/>
</dbReference>
<keyword evidence="2" id="KW-0479">Metal-binding</keyword>
<evidence type="ECO:0000256" key="4">
    <source>
        <dbReference type="ARBA" id="ARBA00023014"/>
    </source>
</evidence>
<evidence type="ECO:0000313" key="7">
    <source>
        <dbReference type="Proteomes" id="UP000050571"/>
    </source>
</evidence>
<dbReference type="SUPFAM" id="SSF102114">
    <property type="entry name" value="Radical SAM enzymes"/>
    <property type="match status" value="1"/>
</dbReference>
<keyword evidence="4" id="KW-0411">Iron-sulfur</keyword>
<evidence type="ECO:0000256" key="2">
    <source>
        <dbReference type="ARBA" id="ARBA00022723"/>
    </source>
</evidence>
<dbReference type="Pfam" id="PF04055">
    <property type="entry name" value="Radical_SAM"/>
    <property type="match status" value="1"/>
</dbReference>
<dbReference type="Proteomes" id="UP000050571">
    <property type="component" value="Segment"/>
</dbReference>
<evidence type="ECO:0000313" key="6">
    <source>
        <dbReference type="EMBL" id="CCH63489.1"/>
    </source>
</evidence>
<gene>
    <name evidence="6" type="primary">CP21_027</name>
</gene>
<protein>
    <submittedName>
        <fullName evidence="6">Radical SAM domain-containing protein</fullName>
    </submittedName>
</protein>
<evidence type="ECO:0000256" key="3">
    <source>
        <dbReference type="ARBA" id="ARBA00023004"/>
    </source>
</evidence>
<dbReference type="CDD" id="cd01335">
    <property type="entry name" value="Radical_SAM"/>
    <property type="match status" value="1"/>
</dbReference>
<evidence type="ECO:0000256" key="1">
    <source>
        <dbReference type="ARBA" id="ARBA00022691"/>
    </source>
</evidence>
<reference evidence="6 7" key="1">
    <citation type="journal article" date="2012" name="J. Virol.">
        <title>The Complete Genome Sequence of Bacteriophage CP21 Reveals Modular Shuffling in Campylobacter Group II Phages.</title>
        <authorList>
            <person name="Hammerl J.A."/>
            <person name="Jackel C."/>
            <person name="Reetz J."/>
            <person name="Hertwig S."/>
        </authorList>
    </citation>
    <scope>NUCLEOTIDE SEQUENCE [LARGE SCALE GENOMIC DNA]</scope>
</reference>
<organism evidence="6 7">
    <name type="scientific">Campylobacter phage CP21</name>
    <dbReference type="NCBI Taxonomy" id="2881391"/>
    <lineage>
        <taxon>Viruses</taxon>
        <taxon>Duplodnaviria</taxon>
        <taxon>Heunggongvirae</taxon>
        <taxon>Uroviricota</taxon>
        <taxon>Caudoviricetes</taxon>
        <taxon>Connertonviridae</taxon>
        <taxon>Firehammervirus</taxon>
        <taxon>Firehammervirus CP21</taxon>
    </lineage>
</organism>
<keyword evidence="3" id="KW-0408">Iron</keyword>
<keyword evidence="1" id="KW-0949">S-adenosyl-L-methionine</keyword>
<dbReference type="GO" id="GO:0051536">
    <property type="term" value="F:iron-sulfur cluster binding"/>
    <property type="evidence" value="ECO:0007669"/>
    <property type="project" value="UniProtKB-KW"/>
</dbReference>
<dbReference type="InterPro" id="IPR007197">
    <property type="entry name" value="rSAM"/>
</dbReference>
<dbReference type="GeneID" id="14010837"/>
<dbReference type="GO" id="GO:0003824">
    <property type="term" value="F:catalytic activity"/>
    <property type="evidence" value="ECO:0007669"/>
    <property type="project" value="InterPro"/>
</dbReference>
<dbReference type="EMBL" id="HE815464">
    <property type="protein sequence ID" value="CCH63489.1"/>
    <property type="molecule type" value="Genomic_DNA"/>
</dbReference>
<name>I7JVQ6_9CAUD</name>
<dbReference type="PANTHER" id="PTHR11228">
    <property type="entry name" value="RADICAL SAM DOMAIN PROTEIN"/>
    <property type="match status" value="1"/>
</dbReference>
<evidence type="ECO:0000259" key="5">
    <source>
        <dbReference type="Pfam" id="PF04055"/>
    </source>
</evidence>
<dbReference type="GO" id="GO:0046872">
    <property type="term" value="F:metal ion binding"/>
    <property type="evidence" value="ECO:0007669"/>
    <property type="project" value="UniProtKB-KW"/>
</dbReference>
<keyword evidence="7" id="KW-1185">Reference proteome</keyword>
<dbReference type="PANTHER" id="PTHR11228:SF7">
    <property type="entry name" value="PQQA PEPTIDE CYCLASE"/>
    <property type="match status" value="1"/>
</dbReference>
<dbReference type="Gene3D" id="3.20.20.70">
    <property type="entry name" value="Aldolase class I"/>
    <property type="match status" value="1"/>
</dbReference>
<dbReference type="InterPro" id="IPR013785">
    <property type="entry name" value="Aldolase_TIM"/>
</dbReference>
<accession>I7JVQ6</accession>
<sequence>MHILKQETITKPPYECNNYLRFHWDILTICNYNCFYCYRRQESGWGIYDNVYKKVLANLSQVSKDFQIVLLGGEPTLHSKINEILTTLDNHKHCKSLSIISNGRYSKIYEVFKPNNPFLVQITFHPSEVNNMNDFFNNILKIKKLHDVRINVMLVPNYYDKIKECLEFIKKESIDFCYNVLFNPKTPELFMNYKNKDVLDLPNLYKPERILKYNINNKEYYYSDIDTFKNIELSNFKGFKCYNYNIQISVQGDFTRFCNDKPLTINEINNLNDYILCPLKYCTCQGKLSTLKIPK</sequence>
<dbReference type="InterPro" id="IPR050377">
    <property type="entry name" value="Radical_SAM_PqqE_MftC-like"/>
</dbReference>
<dbReference type="SFLD" id="SFLDS00029">
    <property type="entry name" value="Radical_SAM"/>
    <property type="match status" value="1"/>
</dbReference>